<feature type="binding site" evidence="11">
    <location>
        <position position="25"/>
    </location>
    <ligand>
        <name>[4Fe-4S] cluster</name>
        <dbReference type="ChEBI" id="CHEBI:49883"/>
    </ligand>
</feature>
<comment type="function">
    <text evidence="11">Acts as a transcriptional regulator. Probably redox-responsive. The apo- but not holo-form probably binds DNA.</text>
</comment>
<name>A0ABY6P6H5_9NOCA</name>
<comment type="PTM">
    <text evidence="11">The Fe-S cluster can be nitrosylated by nitric oxide (NO).</text>
</comment>
<protein>
    <recommendedName>
        <fullName evidence="11">Transcriptional regulator WhiB</fullName>
    </recommendedName>
</protein>
<evidence type="ECO:0000256" key="3">
    <source>
        <dbReference type="ARBA" id="ARBA00022485"/>
    </source>
</evidence>
<dbReference type="PANTHER" id="PTHR38839:SF7">
    <property type="entry name" value="TRANSCRIPTIONAL REGULATOR WHIB4"/>
    <property type="match status" value="1"/>
</dbReference>
<evidence type="ECO:0000259" key="12">
    <source>
        <dbReference type="PROSITE" id="PS51674"/>
    </source>
</evidence>
<evidence type="ECO:0000256" key="2">
    <source>
        <dbReference type="ARBA" id="ARBA00006597"/>
    </source>
</evidence>
<evidence type="ECO:0000256" key="10">
    <source>
        <dbReference type="ARBA" id="ARBA00023163"/>
    </source>
</evidence>
<reference evidence="13" key="1">
    <citation type="submission" date="2022-10" db="EMBL/GenBank/DDBJ databases">
        <title>Rhodococcus sp.75.</title>
        <authorList>
            <person name="Sun M."/>
        </authorList>
    </citation>
    <scope>NUCLEOTIDE SEQUENCE</scope>
    <source>
        <strain evidence="13">75</strain>
    </source>
</reference>
<evidence type="ECO:0000256" key="6">
    <source>
        <dbReference type="ARBA" id="ARBA00023014"/>
    </source>
</evidence>
<dbReference type="Pfam" id="PF02467">
    <property type="entry name" value="Whib"/>
    <property type="match status" value="1"/>
</dbReference>
<keyword evidence="9 11" id="KW-1015">Disulfide bond</keyword>
<evidence type="ECO:0000313" key="13">
    <source>
        <dbReference type="EMBL" id="UZJ26708.1"/>
    </source>
</evidence>
<feature type="binding site" evidence="11">
    <location>
        <position position="50"/>
    </location>
    <ligand>
        <name>[4Fe-4S] cluster</name>
        <dbReference type="ChEBI" id="CHEBI:49883"/>
    </ligand>
</feature>
<comment type="similarity">
    <text evidence="2 11">Belongs to the WhiB family.</text>
</comment>
<keyword evidence="4 11" id="KW-0479">Metal-binding</keyword>
<evidence type="ECO:0000256" key="7">
    <source>
        <dbReference type="ARBA" id="ARBA00023015"/>
    </source>
</evidence>
<keyword evidence="7 11" id="KW-0805">Transcription regulation</keyword>
<keyword evidence="3 11" id="KW-0004">4Fe-4S</keyword>
<keyword evidence="10 11" id="KW-0804">Transcription</keyword>
<evidence type="ECO:0000256" key="8">
    <source>
        <dbReference type="ARBA" id="ARBA00023125"/>
    </source>
</evidence>
<evidence type="ECO:0000313" key="14">
    <source>
        <dbReference type="Proteomes" id="UP001164965"/>
    </source>
</evidence>
<comment type="subcellular location">
    <subcellularLocation>
        <location evidence="1 11">Cytoplasm</location>
    </subcellularLocation>
</comment>
<dbReference type="EMBL" id="CP110615">
    <property type="protein sequence ID" value="UZJ26708.1"/>
    <property type="molecule type" value="Genomic_DNA"/>
</dbReference>
<proteinExistence type="inferred from homology"/>
<dbReference type="Proteomes" id="UP001164965">
    <property type="component" value="Chromosome"/>
</dbReference>
<gene>
    <name evidence="11" type="primary">whiB</name>
    <name evidence="13" type="ORF">RHODO2019_15305</name>
</gene>
<feature type="binding site" evidence="11">
    <location>
        <position position="56"/>
    </location>
    <ligand>
        <name>[4Fe-4S] cluster</name>
        <dbReference type="ChEBI" id="CHEBI:49883"/>
    </ligand>
</feature>
<sequence length="109" mass="12108">MLPGRQECRSEADVAREAWVARAACRGVDPERLFVQGAAQRAATVICRHCPVQMECLADALDHRVAFGVWGGLTERERRALLRTRPDVTSWGEHLKAVRADLGRDARAS</sequence>
<comment type="PTM">
    <text evidence="11">Upon Fe-S cluster removal intramolecular disulfide bonds are formed.</text>
</comment>
<feature type="domain" description="4Fe-4S Wbl-type" evidence="12">
    <location>
        <begin position="24"/>
        <end position="80"/>
    </location>
</feature>
<dbReference type="InterPro" id="IPR003482">
    <property type="entry name" value="Whib"/>
</dbReference>
<keyword evidence="11" id="KW-0963">Cytoplasm</keyword>
<feature type="binding site" evidence="11">
    <location>
        <position position="47"/>
    </location>
    <ligand>
        <name>[4Fe-4S] cluster</name>
        <dbReference type="ChEBI" id="CHEBI:49883"/>
    </ligand>
</feature>
<evidence type="ECO:0000256" key="5">
    <source>
        <dbReference type="ARBA" id="ARBA00023004"/>
    </source>
</evidence>
<comment type="cofactor">
    <cofactor evidence="11">
        <name>[4Fe-4S] cluster</name>
        <dbReference type="ChEBI" id="CHEBI:49883"/>
    </cofactor>
    <text evidence="11">Binds 1 [4Fe-4S] cluster per subunit. Following nitrosylation of the [4Fe-4S] cluster binds 1 [4Fe-8(NO)] cluster per subunit.</text>
</comment>
<evidence type="ECO:0000256" key="9">
    <source>
        <dbReference type="ARBA" id="ARBA00023157"/>
    </source>
</evidence>
<dbReference type="PROSITE" id="PS51674">
    <property type="entry name" value="4FE4S_WBL"/>
    <property type="match status" value="1"/>
</dbReference>
<keyword evidence="8 11" id="KW-0238">DNA-binding</keyword>
<keyword evidence="5 11" id="KW-0408">Iron</keyword>
<evidence type="ECO:0000256" key="4">
    <source>
        <dbReference type="ARBA" id="ARBA00022723"/>
    </source>
</evidence>
<evidence type="ECO:0000256" key="11">
    <source>
        <dbReference type="HAMAP-Rule" id="MF_01479"/>
    </source>
</evidence>
<dbReference type="HAMAP" id="MF_01479">
    <property type="entry name" value="WhiB"/>
    <property type="match status" value="1"/>
</dbReference>
<accession>A0ABY6P6H5</accession>
<dbReference type="InterPro" id="IPR034768">
    <property type="entry name" value="4FE4S_WBL"/>
</dbReference>
<evidence type="ECO:0000256" key="1">
    <source>
        <dbReference type="ARBA" id="ARBA00004496"/>
    </source>
</evidence>
<dbReference type="PANTHER" id="PTHR38839">
    <property type="entry name" value="TRANSCRIPTIONAL REGULATOR WHID-RELATED"/>
    <property type="match status" value="1"/>
</dbReference>
<keyword evidence="6 11" id="KW-0411">Iron-sulfur</keyword>
<organism evidence="13 14">
    <name type="scientific">Rhodococcus antarcticus</name>
    <dbReference type="NCBI Taxonomy" id="2987751"/>
    <lineage>
        <taxon>Bacteria</taxon>
        <taxon>Bacillati</taxon>
        <taxon>Actinomycetota</taxon>
        <taxon>Actinomycetes</taxon>
        <taxon>Mycobacteriales</taxon>
        <taxon>Nocardiaceae</taxon>
        <taxon>Rhodococcus</taxon>
    </lineage>
</organism>
<keyword evidence="14" id="KW-1185">Reference proteome</keyword>